<gene>
    <name evidence="2" type="ORF">Tco_1071153</name>
</gene>
<dbReference type="EMBL" id="BQNB010019824">
    <property type="protein sequence ID" value="GJT89436.1"/>
    <property type="molecule type" value="Genomic_DNA"/>
</dbReference>
<dbReference type="SUPFAM" id="SSF56219">
    <property type="entry name" value="DNase I-like"/>
    <property type="match status" value="1"/>
</dbReference>
<keyword evidence="3" id="KW-1185">Reference proteome</keyword>
<dbReference type="CDD" id="cd00590">
    <property type="entry name" value="RRM_SF"/>
    <property type="match status" value="1"/>
</dbReference>
<dbReference type="InterPro" id="IPR035979">
    <property type="entry name" value="RBD_domain_sf"/>
</dbReference>
<feature type="domain" description="Reverse transcriptase" evidence="1">
    <location>
        <begin position="664"/>
        <end position="933"/>
    </location>
</feature>
<dbReference type="InterPro" id="IPR036691">
    <property type="entry name" value="Endo/exonu/phosph_ase_sf"/>
</dbReference>
<dbReference type="SUPFAM" id="SSF56672">
    <property type="entry name" value="DNA/RNA polymerases"/>
    <property type="match status" value="1"/>
</dbReference>
<dbReference type="SMART" id="SM00360">
    <property type="entry name" value="RRM"/>
    <property type="match status" value="1"/>
</dbReference>
<dbReference type="InterPro" id="IPR000504">
    <property type="entry name" value="RRM_dom"/>
</dbReference>
<keyword evidence="2" id="KW-0548">Nucleotidyltransferase</keyword>
<sequence>MGDSDWNVVNQRNAVLVFERLNPSQTHKSNADELAKLSLSVYVANFPSHLTVRELWNICGKVGTLVDVYIAKHKNQLGQMFTFCRYIKVANSKTLIDSLSNVWIGKSRLHANVAKFDRNVSTVRSHVGEKVGKYSQPNKTYTNGVKNMDAAKSSFASVLNAGRNPKFVMDPSQPIVLNDDCILERDLSCTLMGKIKDINALSNLYVILANEGFDNVNLTYLGGFWVLIDDGSSSSKEKLLKHVGVACWFTELLPANNFFVSDERLVWISTPDFSNDFSDNSSSDEEFIDEDAEHVSDTCDFEKEKEVDHVSESSCMNENGVELKKHGTSDELRPISKDPFRIYDLLNKNTAKRDSKGDDPTFPPGFTPNVIKDTQETKVEKIDLFSLRNLWGNFSYDIAFSPSVGYSGGLLCVWDPNLFSKDSVTISDSFMAIRGTWTSTSTKLLIVSVYAPQDLSERKTLWEYISHLIDQWDGESVILGDFNEVRSEEERFGTNFNASGANAFNQFISTAGLVDLPLEDHRPILMRDLVVDYGPTPFRVFHSWFIKDGFDKLVEDSWKNSNFVEANNISLLKKKFQALKVSIKTCCKVDKQRINASRHSIQHRISELDILMDKGMGDENSKYFHGIINKKRSQLAIRGVLVDGDWNEEPSKVKNEFLTHFSNLFSKHTGPSINLDPQMFRHLSTEQNVDLESNVTYEEIRKAVWDCGSKKSLRPDGFTFDFIRKYWKIIDQDVVNTVQEFFVSSKFPPECNSSFITLIPKKQDAKVDFEKAFDSVRWDYLDDILDKFGFGAKWRGWIQGCFNYAMGSILVNGSPTSEFKFHKGLKQGDPLSPFLFILVMESLHLLLNNILSAGLFKGIRINGSLTLSHLFYADDVVFIGKWDKANFITIVHVLKCFFLASGLKINIHKSKLMGIGISHEEVNTTANLIGCTTFTTPFIISVLRLGRLAPKVVLGTRRFFNGADNNERKISMIGWQKVLASKKKGGLRVSSFFALNRALLFKWIWRFISHGTSLWSRFIKAMYDDHGALDNPGDVSRSSPC</sequence>
<organism evidence="2 3">
    <name type="scientific">Tanacetum coccineum</name>
    <dbReference type="NCBI Taxonomy" id="301880"/>
    <lineage>
        <taxon>Eukaryota</taxon>
        <taxon>Viridiplantae</taxon>
        <taxon>Streptophyta</taxon>
        <taxon>Embryophyta</taxon>
        <taxon>Tracheophyta</taxon>
        <taxon>Spermatophyta</taxon>
        <taxon>Magnoliopsida</taxon>
        <taxon>eudicotyledons</taxon>
        <taxon>Gunneridae</taxon>
        <taxon>Pentapetalae</taxon>
        <taxon>asterids</taxon>
        <taxon>campanulids</taxon>
        <taxon>Asterales</taxon>
        <taxon>Asteraceae</taxon>
        <taxon>Asteroideae</taxon>
        <taxon>Anthemideae</taxon>
        <taxon>Anthemidinae</taxon>
        <taxon>Tanacetum</taxon>
    </lineage>
</organism>
<dbReference type="GO" id="GO:0003964">
    <property type="term" value="F:RNA-directed DNA polymerase activity"/>
    <property type="evidence" value="ECO:0007669"/>
    <property type="project" value="UniProtKB-KW"/>
</dbReference>
<name>A0ABQ5HNG1_9ASTR</name>
<accession>A0ABQ5HNG1</accession>
<dbReference type="PANTHER" id="PTHR31635">
    <property type="entry name" value="REVERSE TRANSCRIPTASE DOMAIN-CONTAINING PROTEIN-RELATED"/>
    <property type="match status" value="1"/>
</dbReference>
<dbReference type="SUPFAM" id="SSF54928">
    <property type="entry name" value="RNA-binding domain, RBD"/>
    <property type="match status" value="1"/>
</dbReference>
<proteinExistence type="predicted"/>
<dbReference type="Pfam" id="PF00078">
    <property type="entry name" value="RVT_1"/>
    <property type="match status" value="1"/>
</dbReference>
<dbReference type="PANTHER" id="PTHR31635:SF196">
    <property type="entry name" value="REVERSE TRANSCRIPTASE DOMAIN-CONTAINING PROTEIN-RELATED"/>
    <property type="match status" value="1"/>
</dbReference>
<dbReference type="InterPro" id="IPR043502">
    <property type="entry name" value="DNA/RNA_pol_sf"/>
</dbReference>
<evidence type="ECO:0000313" key="3">
    <source>
        <dbReference type="Proteomes" id="UP001151760"/>
    </source>
</evidence>
<keyword evidence="2" id="KW-0695">RNA-directed DNA polymerase</keyword>
<dbReference type="InterPro" id="IPR000477">
    <property type="entry name" value="RT_dom"/>
</dbReference>
<dbReference type="Gene3D" id="3.30.70.330">
    <property type="match status" value="1"/>
</dbReference>
<reference evidence="2" key="2">
    <citation type="submission" date="2022-01" db="EMBL/GenBank/DDBJ databases">
        <authorList>
            <person name="Yamashiro T."/>
            <person name="Shiraishi A."/>
            <person name="Satake H."/>
            <person name="Nakayama K."/>
        </authorList>
    </citation>
    <scope>NUCLEOTIDE SEQUENCE</scope>
</reference>
<reference evidence="2" key="1">
    <citation type="journal article" date="2022" name="Int. J. Mol. Sci.">
        <title>Draft Genome of Tanacetum Coccineum: Genomic Comparison of Closely Related Tanacetum-Family Plants.</title>
        <authorList>
            <person name="Yamashiro T."/>
            <person name="Shiraishi A."/>
            <person name="Nakayama K."/>
            <person name="Satake H."/>
        </authorList>
    </citation>
    <scope>NUCLEOTIDE SEQUENCE</scope>
</reference>
<keyword evidence="2" id="KW-0808">Transferase</keyword>
<evidence type="ECO:0000259" key="1">
    <source>
        <dbReference type="PROSITE" id="PS50878"/>
    </source>
</evidence>
<comment type="caution">
    <text evidence="2">The sequence shown here is derived from an EMBL/GenBank/DDBJ whole genome shotgun (WGS) entry which is preliminary data.</text>
</comment>
<dbReference type="PROSITE" id="PS50878">
    <property type="entry name" value="RT_POL"/>
    <property type="match status" value="1"/>
</dbReference>
<protein>
    <submittedName>
        <fullName evidence="2">RNA-directed DNA polymerase, eukaryota</fullName>
    </submittedName>
</protein>
<dbReference type="Gene3D" id="3.60.10.10">
    <property type="entry name" value="Endonuclease/exonuclease/phosphatase"/>
    <property type="match status" value="1"/>
</dbReference>
<dbReference type="Proteomes" id="UP001151760">
    <property type="component" value="Unassembled WGS sequence"/>
</dbReference>
<dbReference type="InterPro" id="IPR012677">
    <property type="entry name" value="Nucleotide-bd_a/b_plait_sf"/>
</dbReference>
<evidence type="ECO:0000313" key="2">
    <source>
        <dbReference type="EMBL" id="GJT89436.1"/>
    </source>
</evidence>